<evidence type="ECO:0000256" key="1">
    <source>
        <dbReference type="SAM" id="Phobius"/>
    </source>
</evidence>
<accession>A0ABT9Y3V5</accession>
<name>A0ABT9Y3V5_9FIRM</name>
<dbReference type="Proteomes" id="UP001239167">
    <property type="component" value="Unassembled WGS sequence"/>
</dbReference>
<dbReference type="EMBL" id="JAUSUE010000001">
    <property type="protein sequence ID" value="MDQ0202510.1"/>
    <property type="molecule type" value="Genomic_DNA"/>
</dbReference>
<feature type="transmembrane region" description="Helical" evidence="1">
    <location>
        <begin position="6"/>
        <end position="26"/>
    </location>
</feature>
<comment type="caution">
    <text evidence="2">The sequence shown here is derived from an EMBL/GenBank/DDBJ whole genome shotgun (WGS) entry which is preliminary data.</text>
</comment>
<evidence type="ECO:0000313" key="2">
    <source>
        <dbReference type="EMBL" id="MDQ0202510.1"/>
    </source>
</evidence>
<protein>
    <submittedName>
        <fullName evidence="2">Gas vesicle protein</fullName>
    </submittedName>
</protein>
<keyword evidence="1" id="KW-1133">Transmembrane helix</keyword>
<dbReference type="RefSeq" id="WP_307222393.1">
    <property type="nucleotide sequence ID" value="NZ_CP116940.1"/>
</dbReference>
<proteinExistence type="predicted"/>
<keyword evidence="1" id="KW-0472">Membrane</keyword>
<keyword evidence="3" id="KW-1185">Reference proteome</keyword>
<gene>
    <name evidence="2" type="ORF">J2S01_000195</name>
</gene>
<sequence>MQDFVIGFVSGACIGAAVVLWIWAFCGKANAQINADIIKHSGENMVYRYNDKGEDK</sequence>
<evidence type="ECO:0000313" key="3">
    <source>
        <dbReference type="Proteomes" id="UP001239167"/>
    </source>
</evidence>
<reference evidence="2 3" key="1">
    <citation type="submission" date="2023-07" db="EMBL/GenBank/DDBJ databases">
        <title>Genomic Encyclopedia of Type Strains, Phase IV (KMG-IV): sequencing the most valuable type-strain genomes for metagenomic binning, comparative biology and taxonomic classification.</title>
        <authorList>
            <person name="Goeker M."/>
        </authorList>
    </citation>
    <scope>NUCLEOTIDE SEQUENCE [LARGE SCALE GENOMIC DNA]</scope>
    <source>
        <strain evidence="2 3">DSM 16980</strain>
    </source>
</reference>
<keyword evidence="1" id="KW-0812">Transmembrane</keyword>
<organism evidence="2 3">
    <name type="scientific">Pectinatus haikarae</name>
    <dbReference type="NCBI Taxonomy" id="349096"/>
    <lineage>
        <taxon>Bacteria</taxon>
        <taxon>Bacillati</taxon>
        <taxon>Bacillota</taxon>
        <taxon>Negativicutes</taxon>
        <taxon>Selenomonadales</taxon>
        <taxon>Selenomonadaceae</taxon>
        <taxon>Pectinatus</taxon>
    </lineage>
</organism>